<reference evidence="1" key="2">
    <citation type="journal article" date="2015" name="Fish Shellfish Immunol.">
        <title>Early steps in the European eel (Anguilla anguilla)-Vibrio vulnificus interaction in the gills: Role of the RtxA13 toxin.</title>
        <authorList>
            <person name="Callol A."/>
            <person name="Pajuelo D."/>
            <person name="Ebbesson L."/>
            <person name="Teles M."/>
            <person name="MacKenzie S."/>
            <person name="Amaro C."/>
        </authorList>
    </citation>
    <scope>NUCLEOTIDE SEQUENCE</scope>
</reference>
<accession>A0A0E9XN87</accession>
<name>A0A0E9XN87_ANGAN</name>
<protein>
    <submittedName>
        <fullName evidence="1">Uncharacterized protein</fullName>
    </submittedName>
</protein>
<sequence>MGCVPHRSQTAYFHAPHYRAPEYALQATLGTMHSEPWKKRLNVWDALREDIWT</sequence>
<organism evidence="1">
    <name type="scientific">Anguilla anguilla</name>
    <name type="common">European freshwater eel</name>
    <name type="synonym">Muraena anguilla</name>
    <dbReference type="NCBI Taxonomy" id="7936"/>
    <lineage>
        <taxon>Eukaryota</taxon>
        <taxon>Metazoa</taxon>
        <taxon>Chordata</taxon>
        <taxon>Craniata</taxon>
        <taxon>Vertebrata</taxon>
        <taxon>Euteleostomi</taxon>
        <taxon>Actinopterygii</taxon>
        <taxon>Neopterygii</taxon>
        <taxon>Teleostei</taxon>
        <taxon>Anguilliformes</taxon>
        <taxon>Anguillidae</taxon>
        <taxon>Anguilla</taxon>
    </lineage>
</organism>
<dbReference type="EMBL" id="GBXM01005399">
    <property type="protein sequence ID" value="JAI03179.1"/>
    <property type="molecule type" value="Transcribed_RNA"/>
</dbReference>
<dbReference type="AlphaFoldDB" id="A0A0E9XN87"/>
<evidence type="ECO:0000313" key="1">
    <source>
        <dbReference type="EMBL" id="JAI03179.1"/>
    </source>
</evidence>
<proteinExistence type="predicted"/>
<reference evidence="1" key="1">
    <citation type="submission" date="2014-11" db="EMBL/GenBank/DDBJ databases">
        <authorList>
            <person name="Amaro Gonzalez C."/>
        </authorList>
    </citation>
    <scope>NUCLEOTIDE SEQUENCE</scope>
</reference>